<gene>
    <name evidence="2" type="ORF">ETSY1_41875</name>
</gene>
<evidence type="ECO:0000256" key="1">
    <source>
        <dbReference type="SAM" id="MobiDB-lite"/>
    </source>
</evidence>
<proteinExistence type="predicted"/>
<sequence>MVCRILSPKVSFSEESIRFPEALIGEKKIERFLKALRDEKQDYVDVLVENGVAPNKFEECHLRVHWFPSNPHHPKAWWKNLQPIAPVARESMILAFDIAQKRELPVDVLWLCPDGNNAFDATVSWNETQVTRILITPPIPKEFPEFRGPNPKGVSSKDIAGIYIVEQKDRKGNRIVPPEPELIETRVHPPAFSIAAVQRSVEDCDIKDHDHVTSGPTYDVDRKNWSDIEDEDGNA</sequence>
<feature type="region of interest" description="Disordered" evidence="1">
    <location>
        <begin position="207"/>
        <end position="235"/>
    </location>
</feature>
<dbReference type="EMBL" id="AZHW01001362">
    <property type="protein sequence ID" value="ETW92842.1"/>
    <property type="molecule type" value="Genomic_DNA"/>
</dbReference>
<dbReference type="Proteomes" id="UP000019141">
    <property type="component" value="Unassembled WGS sequence"/>
</dbReference>
<keyword evidence="3" id="KW-1185">Reference proteome</keyword>
<protein>
    <submittedName>
        <fullName evidence="2">Uncharacterized protein</fullName>
    </submittedName>
</protein>
<organism evidence="2 3">
    <name type="scientific">Entotheonella factor</name>
    <dbReference type="NCBI Taxonomy" id="1429438"/>
    <lineage>
        <taxon>Bacteria</taxon>
        <taxon>Pseudomonadati</taxon>
        <taxon>Nitrospinota/Tectimicrobiota group</taxon>
        <taxon>Candidatus Tectimicrobiota</taxon>
        <taxon>Candidatus Entotheonellia</taxon>
        <taxon>Candidatus Entotheonellales</taxon>
        <taxon>Candidatus Entotheonellaceae</taxon>
        <taxon>Candidatus Entotheonella</taxon>
    </lineage>
</organism>
<reference evidence="2 3" key="1">
    <citation type="journal article" date="2014" name="Nature">
        <title>An environmental bacterial taxon with a large and distinct metabolic repertoire.</title>
        <authorList>
            <person name="Wilson M.C."/>
            <person name="Mori T."/>
            <person name="Ruckert C."/>
            <person name="Uria A.R."/>
            <person name="Helf M.J."/>
            <person name="Takada K."/>
            <person name="Gernert C."/>
            <person name="Steffens U.A."/>
            <person name="Heycke N."/>
            <person name="Schmitt S."/>
            <person name="Rinke C."/>
            <person name="Helfrich E.J."/>
            <person name="Brachmann A.O."/>
            <person name="Gurgui C."/>
            <person name="Wakimoto T."/>
            <person name="Kracht M."/>
            <person name="Crusemann M."/>
            <person name="Hentschel U."/>
            <person name="Abe I."/>
            <person name="Matsunaga S."/>
            <person name="Kalinowski J."/>
            <person name="Takeyama H."/>
            <person name="Piel J."/>
        </authorList>
    </citation>
    <scope>NUCLEOTIDE SEQUENCE [LARGE SCALE GENOMIC DNA]</scope>
    <source>
        <strain evidence="3">TSY1</strain>
    </source>
</reference>
<dbReference type="AlphaFoldDB" id="W4L480"/>
<evidence type="ECO:0000313" key="3">
    <source>
        <dbReference type="Proteomes" id="UP000019141"/>
    </source>
</evidence>
<name>W4L480_ENTF1</name>
<comment type="caution">
    <text evidence="2">The sequence shown here is derived from an EMBL/GenBank/DDBJ whole genome shotgun (WGS) entry which is preliminary data.</text>
</comment>
<dbReference type="HOGENOM" id="CLU_102860_0_0_7"/>
<accession>W4L480</accession>
<evidence type="ECO:0000313" key="2">
    <source>
        <dbReference type="EMBL" id="ETW92842.1"/>
    </source>
</evidence>